<proteinExistence type="predicted"/>
<comment type="caution">
    <text evidence="1">The sequence shown here is derived from an EMBL/GenBank/DDBJ whole genome shotgun (WGS) entry which is preliminary data.</text>
</comment>
<reference evidence="1 2" key="1">
    <citation type="submission" date="2019-02" db="EMBL/GenBank/DDBJ databases">
        <title>Deep-cultivation of Planctomycetes and their phenomic and genomic characterization uncovers novel biology.</title>
        <authorList>
            <person name="Wiegand S."/>
            <person name="Jogler M."/>
            <person name="Boedeker C."/>
            <person name="Pinto D."/>
            <person name="Vollmers J."/>
            <person name="Rivas-Marin E."/>
            <person name="Kohn T."/>
            <person name="Peeters S.H."/>
            <person name="Heuer A."/>
            <person name="Rast P."/>
            <person name="Oberbeckmann S."/>
            <person name="Bunk B."/>
            <person name="Jeske O."/>
            <person name="Meyerdierks A."/>
            <person name="Storesund J.E."/>
            <person name="Kallscheuer N."/>
            <person name="Luecker S."/>
            <person name="Lage O.M."/>
            <person name="Pohl T."/>
            <person name="Merkel B.J."/>
            <person name="Hornburger P."/>
            <person name="Mueller R.-W."/>
            <person name="Bruemmer F."/>
            <person name="Labrenz M."/>
            <person name="Spormann A.M."/>
            <person name="Op Den Camp H."/>
            <person name="Overmann J."/>
            <person name="Amann R."/>
            <person name="Jetten M.S.M."/>
            <person name="Mascher T."/>
            <person name="Medema M.H."/>
            <person name="Devos D.P."/>
            <person name="Kaster A.-K."/>
            <person name="Ovreas L."/>
            <person name="Rohde M."/>
            <person name="Galperin M.Y."/>
            <person name="Jogler C."/>
        </authorList>
    </citation>
    <scope>NUCLEOTIDE SEQUENCE [LARGE SCALE GENOMIC DNA]</scope>
    <source>
        <strain evidence="1 2">V7</strain>
    </source>
</reference>
<evidence type="ECO:0000313" key="1">
    <source>
        <dbReference type="EMBL" id="TWU59508.1"/>
    </source>
</evidence>
<protein>
    <submittedName>
        <fullName evidence="1">Uncharacterized protein</fullName>
    </submittedName>
</protein>
<gene>
    <name evidence="1" type="ORF">V7x_56080</name>
</gene>
<sequence length="130" mass="14609">MKNQTKPETTDSKQTRCSSHCSVAEIYKALDAVGEQIARSEALLKTWPHAQSGAATVETQIGELRYERPYLIVDDGETITRSTELPSAWRVEVARSVPRLIKQCEKISDQFLSDTQLVAKSLRECLDQVE</sequence>
<accession>A0A5C6FDF6</accession>
<dbReference type="EMBL" id="SJPZ01000010">
    <property type="protein sequence ID" value="TWU59508.1"/>
    <property type="molecule type" value="Genomic_DNA"/>
</dbReference>
<dbReference type="Proteomes" id="UP000316476">
    <property type="component" value="Unassembled WGS sequence"/>
</dbReference>
<organism evidence="1 2">
    <name type="scientific">Crateriforma conspicua</name>
    <dbReference type="NCBI Taxonomy" id="2527996"/>
    <lineage>
        <taxon>Bacteria</taxon>
        <taxon>Pseudomonadati</taxon>
        <taxon>Planctomycetota</taxon>
        <taxon>Planctomycetia</taxon>
        <taxon>Planctomycetales</taxon>
        <taxon>Planctomycetaceae</taxon>
        <taxon>Crateriforma</taxon>
    </lineage>
</organism>
<evidence type="ECO:0000313" key="2">
    <source>
        <dbReference type="Proteomes" id="UP000316476"/>
    </source>
</evidence>
<name>A0A5C6FDF6_9PLAN</name>
<dbReference type="AlphaFoldDB" id="A0A5C6FDF6"/>